<evidence type="ECO:0008006" key="3">
    <source>
        <dbReference type="Google" id="ProtNLM"/>
    </source>
</evidence>
<evidence type="ECO:0000313" key="2">
    <source>
        <dbReference type="Proteomes" id="UP000050863"/>
    </source>
</evidence>
<accession>A0A0R3LQ48</accession>
<comment type="caution">
    <text evidence="1">The sequence shown here is derived from an EMBL/GenBank/DDBJ whole genome shotgun (WGS) entry which is preliminary data.</text>
</comment>
<dbReference type="Proteomes" id="UP000050863">
    <property type="component" value="Unassembled WGS sequence"/>
</dbReference>
<proteinExistence type="predicted"/>
<organism evidence="1 2">
    <name type="scientific">Bradyrhizobium jicamae</name>
    <dbReference type="NCBI Taxonomy" id="280332"/>
    <lineage>
        <taxon>Bacteria</taxon>
        <taxon>Pseudomonadati</taxon>
        <taxon>Pseudomonadota</taxon>
        <taxon>Alphaproteobacteria</taxon>
        <taxon>Hyphomicrobiales</taxon>
        <taxon>Nitrobacteraceae</taxon>
        <taxon>Bradyrhizobium</taxon>
    </lineage>
</organism>
<name>A0A0R3LQ48_9BRAD</name>
<reference evidence="1 2" key="1">
    <citation type="submission" date="2014-03" db="EMBL/GenBank/DDBJ databases">
        <title>Bradyrhizobium valentinum sp. nov., isolated from effective nodules of Lupinus mariae-josephae, a lupine endemic of basic-lime soils in Eastern Spain.</title>
        <authorList>
            <person name="Duran D."/>
            <person name="Rey L."/>
            <person name="Navarro A."/>
            <person name="Busquets A."/>
            <person name="Imperial J."/>
            <person name="Ruiz-Argueso T."/>
        </authorList>
    </citation>
    <scope>NUCLEOTIDE SEQUENCE [LARGE SCALE GENOMIC DNA]</scope>
    <source>
        <strain evidence="1 2">PAC68</strain>
    </source>
</reference>
<dbReference type="AlphaFoldDB" id="A0A0R3LQ48"/>
<dbReference type="EMBL" id="LLXZ01000064">
    <property type="protein sequence ID" value="KRR09977.1"/>
    <property type="molecule type" value="Genomic_DNA"/>
</dbReference>
<keyword evidence="2" id="KW-1185">Reference proteome</keyword>
<gene>
    <name evidence="1" type="ORF">CQ12_06075</name>
</gene>
<protein>
    <recommendedName>
        <fullName evidence="3">Helix-turn-helix domain-containing protein</fullName>
    </recommendedName>
</protein>
<dbReference type="STRING" id="280332.CQ12_06075"/>
<evidence type="ECO:0000313" key="1">
    <source>
        <dbReference type="EMBL" id="KRR09977.1"/>
    </source>
</evidence>
<sequence>MSTDQRKIVWGAKAIAEVIDRPVKATFAALEAGKIPGAKKVAGRWGLDPRVFFAAFENAAAA</sequence>
<dbReference type="RefSeq" id="WP_057835272.1">
    <property type="nucleotide sequence ID" value="NZ_LLXZ01000064.1"/>
</dbReference>
<dbReference type="OrthoDB" id="8283535at2"/>